<evidence type="ECO:0000313" key="3">
    <source>
        <dbReference type="EMBL" id="EIW86917.1"/>
    </source>
</evidence>
<dbReference type="Gene3D" id="1.25.40.90">
    <property type="match status" value="1"/>
</dbReference>
<proteinExistence type="predicted"/>
<organism evidence="3 4">
    <name type="scientific">Coniophora puteana (strain RWD-64-598)</name>
    <name type="common">Brown rot fungus</name>
    <dbReference type="NCBI Taxonomy" id="741705"/>
    <lineage>
        <taxon>Eukaryota</taxon>
        <taxon>Fungi</taxon>
        <taxon>Dikarya</taxon>
        <taxon>Basidiomycota</taxon>
        <taxon>Agaricomycotina</taxon>
        <taxon>Agaricomycetes</taxon>
        <taxon>Agaricomycetidae</taxon>
        <taxon>Boletales</taxon>
        <taxon>Coniophorineae</taxon>
        <taxon>Coniophoraceae</taxon>
        <taxon>Coniophora</taxon>
    </lineage>
</organism>
<dbReference type="GO" id="GO:0007034">
    <property type="term" value="P:vacuolar transport"/>
    <property type="evidence" value="ECO:0007669"/>
    <property type="project" value="UniProtKB-ARBA"/>
</dbReference>
<dbReference type="KEGG" id="cput:CONPUDRAFT_95934"/>
<dbReference type="GO" id="GO:0007015">
    <property type="term" value="P:actin filament organization"/>
    <property type="evidence" value="ECO:0007669"/>
    <property type="project" value="InterPro"/>
</dbReference>
<comment type="caution">
    <text evidence="3">The sequence shown here is derived from an EMBL/GenBank/DDBJ whole genome shotgun (WGS) entry which is preliminary data.</text>
</comment>
<feature type="compositionally biased region" description="Basic and acidic residues" evidence="1">
    <location>
        <begin position="175"/>
        <end position="209"/>
    </location>
</feature>
<name>A0A5M3N6Q9_CONPW</name>
<dbReference type="RefSeq" id="XP_007763568.1">
    <property type="nucleotide sequence ID" value="XM_007765378.1"/>
</dbReference>
<evidence type="ECO:0000256" key="1">
    <source>
        <dbReference type="SAM" id="MobiDB-lite"/>
    </source>
</evidence>
<dbReference type="GO" id="GO:0006897">
    <property type="term" value="P:endocytosis"/>
    <property type="evidence" value="ECO:0007669"/>
    <property type="project" value="InterPro"/>
</dbReference>
<evidence type="ECO:0000313" key="4">
    <source>
        <dbReference type="Proteomes" id="UP000053558"/>
    </source>
</evidence>
<keyword evidence="4" id="KW-1185">Reference proteome</keyword>
<dbReference type="OrthoDB" id="10068368at2759"/>
<sequence length="467" mass="51461">MSSSAIKFAVNALNREKPRSSITEWIEILTSPSYADEAYDGIPEIVESINLQPTGTAEASRAIRKKIKHGNSHHQYRALVILTALVENGPRSFQTNFADGQLLDAIKHLASDSSTDAKVKKKVLSVLASWHNQFKGDAGMTTVSNLYRQCKPAERKSHQSPVDVIMSGSSNELAEYGRRQREKEEKEAAKKKAKEEVKARQRREEEEARRRKNRPKRARFNFETEKPQILTAIAGASQTSSNLVNAMMLVNAETDSVITNDRVQDCLVKAKTSRKAIVRYIQLVENEEMIGTLIETNERIIAALQMYDDLATPDTKPDPTVDITKALEGTNISSSELHKLQDRQRAAVQRVRQQRSQSTLDLQGAGDGSGHVHPDLQDLSFGSLGLDQHGLPAPMRPSSQHEPLGDAEWDRGRGSLSDFSDYDSDGDEHSSGSPSRHAGPSTSTSAGAGHGNKLVDVEDPFADPFAD</sequence>
<dbReference type="SUPFAM" id="SSF89009">
    <property type="entry name" value="GAT-like domain"/>
    <property type="match status" value="1"/>
</dbReference>
<protein>
    <recommendedName>
        <fullName evidence="2">VHS domain-containing protein</fullName>
    </recommendedName>
</protein>
<dbReference type="InterPro" id="IPR044103">
    <property type="entry name" value="GAT_LSB5"/>
</dbReference>
<feature type="region of interest" description="Disordered" evidence="1">
    <location>
        <begin position="152"/>
        <end position="221"/>
    </location>
</feature>
<dbReference type="GO" id="GO:0035091">
    <property type="term" value="F:phosphatidylinositol binding"/>
    <property type="evidence" value="ECO:0007669"/>
    <property type="project" value="InterPro"/>
</dbReference>
<dbReference type="EMBL" id="JH711573">
    <property type="protein sequence ID" value="EIW86917.1"/>
    <property type="molecule type" value="Genomic_DNA"/>
</dbReference>
<dbReference type="GeneID" id="19211727"/>
<dbReference type="InterPro" id="IPR002014">
    <property type="entry name" value="VHS_dom"/>
</dbReference>
<dbReference type="Proteomes" id="UP000053558">
    <property type="component" value="Unassembled WGS sequence"/>
</dbReference>
<dbReference type="SMART" id="SM00288">
    <property type="entry name" value="VHS"/>
    <property type="match status" value="1"/>
</dbReference>
<dbReference type="PANTHER" id="PTHR47789">
    <property type="entry name" value="LAS SEVENTEEN-BINDING PROTEIN 5"/>
    <property type="match status" value="1"/>
</dbReference>
<dbReference type="GO" id="GO:0030479">
    <property type="term" value="C:actin cortical patch"/>
    <property type="evidence" value="ECO:0007669"/>
    <property type="project" value="TreeGrafter"/>
</dbReference>
<dbReference type="GO" id="GO:0043130">
    <property type="term" value="F:ubiquitin binding"/>
    <property type="evidence" value="ECO:0007669"/>
    <property type="project" value="InterPro"/>
</dbReference>
<dbReference type="PROSITE" id="PS50179">
    <property type="entry name" value="VHS"/>
    <property type="match status" value="1"/>
</dbReference>
<evidence type="ECO:0000259" key="2">
    <source>
        <dbReference type="PROSITE" id="PS50179"/>
    </source>
</evidence>
<feature type="region of interest" description="Disordered" evidence="1">
    <location>
        <begin position="351"/>
        <end position="467"/>
    </location>
</feature>
<dbReference type="PANTHER" id="PTHR47789:SF1">
    <property type="entry name" value="LAS SEVENTEEN-BINDING PROTEIN 5"/>
    <property type="match status" value="1"/>
</dbReference>
<feature type="compositionally biased region" description="Acidic residues" evidence="1">
    <location>
        <begin position="457"/>
        <end position="467"/>
    </location>
</feature>
<feature type="compositionally biased region" description="Basic residues" evidence="1">
    <location>
        <begin position="210"/>
        <end position="219"/>
    </location>
</feature>
<reference evidence="4" key="1">
    <citation type="journal article" date="2012" name="Science">
        <title>The Paleozoic origin of enzymatic lignin decomposition reconstructed from 31 fungal genomes.</title>
        <authorList>
            <person name="Floudas D."/>
            <person name="Binder M."/>
            <person name="Riley R."/>
            <person name="Barry K."/>
            <person name="Blanchette R.A."/>
            <person name="Henrissat B."/>
            <person name="Martinez A.T."/>
            <person name="Otillar R."/>
            <person name="Spatafora J.W."/>
            <person name="Yadav J.S."/>
            <person name="Aerts A."/>
            <person name="Benoit I."/>
            <person name="Boyd A."/>
            <person name="Carlson A."/>
            <person name="Copeland A."/>
            <person name="Coutinho P.M."/>
            <person name="de Vries R.P."/>
            <person name="Ferreira P."/>
            <person name="Findley K."/>
            <person name="Foster B."/>
            <person name="Gaskell J."/>
            <person name="Glotzer D."/>
            <person name="Gorecki P."/>
            <person name="Heitman J."/>
            <person name="Hesse C."/>
            <person name="Hori C."/>
            <person name="Igarashi K."/>
            <person name="Jurgens J.A."/>
            <person name="Kallen N."/>
            <person name="Kersten P."/>
            <person name="Kohler A."/>
            <person name="Kuees U."/>
            <person name="Kumar T.K.A."/>
            <person name="Kuo A."/>
            <person name="LaButti K."/>
            <person name="Larrondo L.F."/>
            <person name="Lindquist E."/>
            <person name="Ling A."/>
            <person name="Lombard V."/>
            <person name="Lucas S."/>
            <person name="Lundell T."/>
            <person name="Martin R."/>
            <person name="McLaughlin D.J."/>
            <person name="Morgenstern I."/>
            <person name="Morin E."/>
            <person name="Murat C."/>
            <person name="Nagy L.G."/>
            <person name="Nolan M."/>
            <person name="Ohm R.A."/>
            <person name="Patyshakuliyeva A."/>
            <person name="Rokas A."/>
            <person name="Ruiz-Duenas F.J."/>
            <person name="Sabat G."/>
            <person name="Salamov A."/>
            <person name="Samejima M."/>
            <person name="Schmutz J."/>
            <person name="Slot J.C."/>
            <person name="St John F."/>
            <person name="Stenlid J."/>
            <person name="Sun H."/>
            <person name="Sun S."/>
            <person name="Syed K."/>
            <person name="Tsang A."/>
            <person name="Wiebenga A."/>
            <person name="Young D."/>
            <person name="Pisabarro A."/>
            <person name="Eastwood D.C."/>
            <person name="Martin F."/>
            <person name="Cullen D."/>
            <person name="Grigoriev I.V."/>
            <person name="Hibbett D.S."/>
        </authorList>
    </citation>
    <scope>NUCLEOTIDE SEQUENCE [LARGE SCALE GENOMIC DNA]</scope>
    <source>
        <strain evidence="4">RWD-64-598 SS2</strain>
    </source>
</reference>
<dbReference type="InterPro" id="IPR045007">
    <property type="entry name" value="LSB5"/>
</dbReference>
<dbReference type="CDD" id="cd14232">
    <property type="entry name" value="GAT_LSB5"/>
    <property type="match status" value="1"/>
</dbReference>
<accession>A0A5M3N6Q9</accession>
<dbReference type="CDD" id="cd16980">
    <property type="entry name" value="VHS_Lsb5"/>
    <property type="match status" value="1"/>
</dbReference>
<dbReference type="AlphaFoldDB" id="A0A5M3N6Q9"/>
<dbReference type="Pfam" id="PF00790">
    <property type="entry name" value="VHS"/>
    <property type="match status" value="1"/>
</dbReference>
<dbReference type="SUPFAM" id="SSF48464">
    <property type="entry name" value="ENTH/VHS domain"/>
    <property type="match status" value="1"/>
</dbReference>
<feature type="domain" description="VHS" evidence="2">
    <location>
        <begin position="29"/>
        <end position="151"/>
    </location>
</feature>
<dbReference type="GO" id="GO:0051666">
    <property type="term" value="P:actin cortical patch localization"/>
    <property type="evidence" value="ECO:0007669"/>
    <property type="project" value="TreeGrafter"/>
</dbReference>
<dbReference type="InterPro" id="IPR008942">
    <property type="entry name" value="ENTH_VHS"/>
</dbReference>
<dbReference type="OMA" id="YGSVHRQ"/>
<gene>
    <name evidence="3" type="ORF">CONPUDRAFT_95934</name>
</gene>